<reference evidence="2 3" key="1">
    <citation type="journal article" date="2014" name="Genome Announc.">
        <title>Draft Genome Sequences of Three Alkaliphilic Bacillus Strains, Bacillus wakoensis JCM 9140T, Bacillus akibai JCM 9157T, and Bacillus hemicellulosilyticus JCM 9152T.</title>
        <authorList>
            <person name="Yuki M."/>
            <person name="Oshima K."/>
            <person name="Suda W."/>
            <person name="Oshida Y."/>
            <person name="Kitamura K."/>
            <person name="Iida T."/>
            <person name="Hattori M."/>
            <person name="Ohkuma M."/>
        </authorList>
    </citation>
    <scope>NUCLEOTIDE SEQUENCE [LARGE SCALE GENOMIC DNA]</scope>
    <source>
        <strain evidence="2 3">JCM 9157</strain>
    </source>
</reference>
<evidence type="ECO:0000313" key="2">
    <source>
        <dbReference type="EMBL" id="GAE36202.1"/>
    </source>
</evidence>
<dbReference type="EMBL" id="BAUV01000030">
    <property type="protein sequence ID" value="GAE36202.1"/>
    <property type="molecule type" value="Genomic_DNA"/>
</dbReference>
<dbReference type="InterPro" id="IPR025441">
    <property type="entry name" value="DUF4181"/>
</dbReference>
<name>W4QWB3_HALA3</name>
<dbReference type="OrthoDB" id="2971654at2"/>
<evidence type="ECO:0000313" key="3">
    <source>
        <dbReference type="Proteomes" id="UP000018896"/>
    </source>
</evidence>
<accession>W4QWB3</accession>
<dbReference type="Pfam" id="PF13789">
    <property type="entry name" value="DUF4181"/>
    <property type="match status" value="1"/>
</dbReference>
<evidence type="ECO:0000256" key="1">
    <source>
        <dbReference type="SAM" id="Phobius"/>
    </source>
</evidence>
<gene>
    <name evidence="2" type="ORF">JCM9157_3359</name>
</gene>
<proteinExistence type="predicted"/>
<feature type="transmembrane region" description="Helical" evidence="1">
    <location>
        <begin position="37"/>
        <end position="56"/>
    </location>
</feature>
<comment type="caution">
    <text evidence="2">The sequence shown here is derived from an EMBL/GenBank/DDBJ whole genome shotgun (WGS) entry which is preliminary data.</text>
</comment>
<dbReference type="Proteomes" id="UP000018896">
    <property type="component" value="Unassembled WGS sequence"/>
</dbReference>
<keyword evidence="1" id="KW-1133">Transmembrane helix</keyword>
<evidence type="ECO:0008006" key="4">
    <source>
        <dbReference type="Google" id="ProtNLM"/>
    </source>
</evidence>
<dbReference type="eggNOG" id="ENOG5030E4J">
    <property type="taxonomic scope" value="Bacteria"/>
</dbReference>
<dbReference type="AlphaFoldDB" id="W4QWB3"/>
<feature type="transmembrane region" description="Helical" evidence="1">
    <location>
        <begin position="92"/>
        <end position="113"/>
    </location>
</feature>
<organism evidence="2 3">
    <name type="scientific">Halalkalibacter akibai (strain ATCC 43226 / DSM 21942 / CIP 109018 / JCM 9157 / 1139)</name>
    <name type="common">Bacillus akibai</name>
    <dbReference type="NCBI Taxonomy" id="1236973"/>
    <lineage>
        <taxon>Bacteria</taxon>
        <taxon>Bacillati</taxon>
        <taxon>Bacillota</taxon>
        <taxon>Bacilli</taxon>
        <taxon>Bacillales</taxon>
        <taxon>Bacillaceae</taxon>
        <taxon>Halalkalibacter</taxon>
    </lineage>
</organism>
<dbReference type="RefSeq" id="WP_035665999.1">
    <property type="nucleotide sequence ID" value="NZ_BAUV01000030.1"/>
</dbReference>
<keyword evidence="1" id="KW-0472">Membrane</keyword>
<dbReference type="STRING" id="1236973.JCM9157_3359"/>
<keyword evidence="3" id="KW-1185">Reference proteome</keyword>
<protein>
    <recommendedName>
        <fullName evidence="4">DUF4181 domain-containing protein</fullName>
    </recommendedName>
</protein>
<keyword evidence="1" id="KW-0812">Transmembrane</keyword>
<feature type="transmembrane region" description="Helical" evidence="1">
    <location>
        <begin position="63"/>
        <end position="80"/>
    </location>
</feature>
<sequence>MGYLILLVIIILWFFLGRLLRQKYNLPKRMWGYKHERKGFAVLFYLIILACIFYAYNNPNANLFLLFPFIGTLVNVSFSLEQFLYKRTNRLYIVYLFDAVVWFVLGIAVNLIFG</sequence>